<evidence type="ECO:0000313" key="2">
    <source>
        <dbReference type="Proteomes" id="UP001464891"/>
    </source>
</evidence>
<gene>
    <name evidence="1" type="ORF">NC998_28545</name>
</gene>
<dbReference type="RefSeq" id="WP_190441265.1">
    <property type="nucleotide sequence ID" value="NZ_JAMPKM010000057.1"/>
</dbReference>
<accession>A0ABV0JGS9</accession>
<dbReference type="Proteomes" id="UP001464891">
    <property type="component" value="Unassembled WGS sequence"/>
</dbReference>
<dbReference type="EMBL" id="JAMPKM010000057">
    <property type="protein sequence ID" value="MEP0821002.1"/>
    <property type="molecule type" value="Genomic_DNA"/>
</dbReference>
<name>A0ABV0JGS9_9CYAN</name>
<evidence type="ECO:0000313" key="1">
    <source>
        <dbReference type="EMBL" id="MEP0821002.1"/>
    </source>
</evidence>
<protein>
    <submittedName>
        <fullName evidence="1">Uncharacterized protein</fullName>
    </submittedName>
</protein>
<keyword evidence="2" id="KW-1185">Reference proteome</keyword>
<reference evidence="1 2" key="1">
    <citation type="submission" date="2022-04" db="EMBL/GenBank/DDBJ databases">
        <title>Positive selection, recombination, and allopatry shape intraspecific diversity of widespread and dominant cyanobacteria.</title>
        <authorList>
            <person name="Wei J."/>
            <person name="Shu W."/>
            <person name="Hu C."/>
        </authorList>
    </citation>
    <scope>NUCLEOTIDE SEQUENCE [LARGE SCALE GENOMIC DNA]</scope>
    <source>
        <strain evidence="1 2">GB2-A4</strain>
    </source>
</reference>
<proteinExistence type="predicted"/>
<organism evidence="1 2">
    <name type="scientific">Trichocoleus desertorum GB2-A4</name>
    <dbReference type="NCBI Taxonomy" id="2933944"/>
    <lineage>
        <taxon>Bacteria</taxon>
        <taxon>Bacillati</taxon>
        <taxon>Cyanobacteriota</taxon>
        <taxon>Cyanophyceae</taxon>
        <taxon>Leptolyngbyales</taxon>
        <taxon>Trichocoleusaceae</taxon>
        <taxon>Trichocoleus</taxon>
    </lineage>
</organism>
<sequence>MQLFEESSLNEVKNKAFLTYVEWGPKLLTSREQRLSEEFPEVAADVRATWIEEFKSVNSEIWKVAEEGGPKSYTYETFAKRMSTSFPFMNQVALERAWFLVGYFAWREGYR</sequence>
<comment type="caution">
    <text evidence="1">The sequence shown here is derived from an EMBL/GenBank/DDBJ whole genome shotgun (WGS) entry which is preliminary data.</text>
</comment>